<dbReference type="GO" id="GO:0007094">
    <property type="term" value="P:mitotic spindle assembly checkpoint signaling"/>
    <property type="evidence" value="ECO:0007669"/>
    <property type="project" value="TreeGrafter"/>
</dbReference>
<dbReference type="GO" id="GO:0000776">
    <property type="term" value="C:kinetochore"/>
    <property type="evidence" value="ECO:0007669"/>
    <property type="project" value="TreeGrafter"/>
</dbReference>
<feature type="compositionally biased region" description="Basic and acidic residues" evidence="6">
    <location>
        <begin position="336"/>
        <end position="347"/>
    </location>
</feature>
<evidence type="ECO:0000256" key="4">
    <source>
        <dbReference type="ARBA" id="ARBA00022777"/>
    </source>
</evidence>
<dbReference type="GO" id="GO:0005634">
    <property type="term" value="C:nucleus"/>
    <property type="evidence" value="ECO:0007669"/>
    <property type="project" value="TreeGrafter"/>
</dbReference>
<dbReference type="GO" id="GO:0034501">
    <property type="term" value="P:protein localization to kinetochore"/>
    <property type="evidence" value="ECO:0007669"/>
    <property type="project" value="TreeGrafter"/>
</dbReference>
<sequence length="1053" mass="115863">MSAMTTRPRRAEHYHSRADEEEPTTPRMMLDGSGVGAGRRMMGDAFRSSSPEGSPLPTPPRPRIPDLLKSTGTGGVPSAGGGAPGPSSRAFNNRVHRTLGSSTTTTAAAARARPGRYEAKVDDEGEGDDGDESPGVARRAAAPAHSSSSPSLRAQGLSSRYTTVDGNSSPSSLANSLGTAHRHLGAHLGMTKHAEPYPSTRPTLSSKRVVSYEETSKSRLASQDAPIPTRSSMASLAQTVDEEEWKNSQPDRLAATSATSAAARTSRPNGLARRLSSRSSMGRSTPSPPPRGQYSTAAQDYSAEDDQYHHGDEAIDEDAPRRRDFGLEGGARMLKRSQDERDEDRHPRSTSQSPPKQSQMELNGHSYQTPAMGTGARTITSKGAAAAAAGSRSVARSAVKRYGRSSIHTKTNVRKPAARRVNCYKEEEEEEAGAGDDQPLDSPLLDEGDRHLGSSTDLTPESANGGSGERRSGRRMESRSRATPPPLVMPDDAHRQRARFEEPASGIKVPLGADEDDDAEEDPVISARENIDSLLHHRQKKSAAMHDIIAAKVPSQPQHNGPHAARRPLHPIDQHQGLLAGPARGPSDFVGASAAPREDASAAASMATTDTLDEHDFTARIWEEVARQRTRVFPEKLLAKLNKENSELKFNNLRFKKVSKAGTGGFSTVHAVHGPLAVAAEGASSKEWIVKPGEEQGFFALKVVTLKKLEEQSRAEVKQEAELLALLATKPDNDRYILRYFGSKCSSNSLKILLELGDEDFSRILCDKYLTQDEIRKYFRQMLEAVHFTHEQGGMLHTDLKPANFLMCNERLKLIDFGIAQKIPLGTVHIRRDAMIGTPNYMAPETVRTAREKDSRKVYKNGKASDVWSLGCILYQMVYGHPPFDRFRGPDEKLRAIVDAKTPIDYPRTRISAEYDIASDEVRSAEDDQEHDRDEAGNRRGYEYEEVPQDLIACMRSALEFRPDDRATIPELLRDAWVYSGSAREEKDVLDFESERRGAEGSETIEVDRELLRSIMRKVMGYTREGDLTEENLDERAELLFTNVRTKQARTRR</sequence>
<keyword evidence="2" id="KW-0808">Transferase</keyword>
<feature type="compositionally biased region" description="Acidic residues" evidence="6">
    <location>
        <begin position="123"/>
        <end position="132"/>
    </location>
</feature>
<feature type="domain" description="Protein kinase" evidence="7">
    <location>
        <begin position="655"/>
        <end position="978"/>
    </location>
</feature>
<proteinExistence type="predicted"/>
<keyword evidence="4 8" id="KW-0418">Kinase</keyword>
<dbReference type="Gene3D" id="3.30.200.20">
    <property type="entry name" value="Phosphorylase Kinase, domain 1"/>
    <property type="match status" value="1"/>
</dbReference>
<dbReference type="InterPro" id="IPR011009">
    <property type="entry name" value="Kinase-like_dom_sf"/>
</dbReference>
<dbReference type="GO" id="GO:0033316">
    <property type="term" value="P:meiotic spindle assembly checkpoint signaling"/>
    <property type="evidence" value="ECO:0007669"/>
    <property type="project" value="TreeGrafter"/>
</dbReference>
<dbReference type="SMART" id="SM00220">
    <property type="entry name" value="S_TKc"/>
    <property type="match status" value="1"/>
</dbReference>
<feature type="compositionally biased region" description="Low complexity" evidence="6">
    <location>
        <begin position="254"/>
        <end position="285"/>
    </location>
</feature>
<feature type="compositionally biased region" description="Gly residues" evidence="6">
    <location>
        <begin position="72"/>
        <end position="84"/>
    </location>
</feature>
<dbReference type="EMBL" id="KZ819638">
    <property type="protein sequence ID" value="PWN88545.1"/>
    <property type="molecule type" value="Genomic_DNA"/>
</dbReference>
<keyword evidence="3" id="KW-0547">Nucleotide-binding</keyword>
<feature type="compositionally biased region" description="Basic and acidic residues" evidence="6">
    <location>
        <begin position="920"/>
        <end position="940"/>
    </location>
</feature>
<dbReference type="PROSITE" id="PS50011">
    <property type="entry name" value="PROTEIN_KINASE_DOM"/>
    <property type="match status" value="1"/>
</dbReference>
<protein>
    <submittedName>
        <fullName evidence="8">Kinase-like protein</fullName>
    </submittedName>
</protein>
<dbReference type="InterPro" id="IPR008271">
    <property type="entry name" value="Ser/Thr_kinase_AS"/>
</dbReference>
<feature type="compositionally biased region" description="Low complexity" evidence="6">
    <location>
        <begin position="381"/>
        <end position="397"/>
    </location>
</feature>
<feature type="compositionally biased region" description="Low complexity" evidence="6">
    <location>
        <begin position="103"/>
        <end position="112"/>
    </location>
</feature>
<gene>
    <name evidence="8" type="ORF">FA10DRAFT_165922</name>
</gene>
<name>A0A316YLE1_9BASI</name>
<dbReference type="Gene3D" id="1.10.510.10">
    <property type="entry name" value="Transferase(Phosphotransferase) domain 1"/>
    <property type="match status" value="1"/>
</dbReference>
<dbReference type="RefSeq" id="XP_025375743.1">
    <property type="nucleotide sequence ID" value="XM_025518185.1"/>
</dbReference>
<reference evidence="8 9" key="1">
    <citation type="journal article" date="2018" name="Mol. Biol. Evol.">
        <title>Broad Genomic Sampling Reveals a Smut Pathogenic Ancestry of the Fungal Clade Ustilaginomycotina.</title>
        <authorList>
            <person name="Kijpornyongpan T."/>
            <person name="Mondo S.J."/>
            <person name="Barry K."/>
            <person name="Sandor L."/>
            <person name="Lee J."/>
            <person name="Lipzen A."/>
            <person name="Pangilinan J."/>
            <person name="LaButti K."/>
            <person name="Hainaut M."/>
            <person name="Henrissat B."/>
            <person name="Grigoriev I.V."/>
            <person name="Spatafora J.W."/>
            <person name="Aime M.C."/>
        </authorList>
    </citation>
    <scope>NUCLEOTIDE SEQUENCE [LARGE SCALE GENOMIC DNA]</scope>
    <source>
        <strain evidence="8 9">MCA 4198</strain>
    </source>
</reference>
<dbReference type="AlphaFoldDB" id="A0A316YLE1"/>
<evidence type="ECO:0000256" key="3">
    <source>
        <dbReference type="ARBA" id="ARBA00022741"/>
    </source>
</evidence>
<dbReference type="Pfam" id="PF00069">
    <property type="entry name" value="Pkinase"/>
    <property type="match status" value="1"/>
</dbReference>
<dbReference type="GO" id="GO:0005524">
    <property type="term" value="F:ATP binding"/>
    <property type="evidence" value="ECO:0007669"/>
    <property type="project" value="UniProtKB-KW"/>
</dbReference>
<feature type="compositionally biased region" description="Polar residues" evidence="6">
    <location>
        <begin position="349"/>
        <end position="371"/>
    </location>
</feature>
<evidence type="ECO:0000313" key="8">
    <source>
        <dbReference type="EMBL" id="PWN88545.1"/>
    </source>
</evidence>
<dbReference type="SUPFAM" id="SSF56112">
    <property type="entry name" value="Protein kinase-like (PK-like)"/>
    <property type="match status" value="1"/>
</dbReference>
<feature type="compositionally biased region" description="Basic and acidic residues" evidence="6">
    <location>
        <begin position="491"/>
        <end position="502"/>
    </location>
</feature>
<dbReference type="GO" id="GO:0004674">
    <property type="term" value="F:protein serine/threonine kinase activity"/>
    <property type="evidence" value="ECO:0007669"/>
    <property type="project" value="UniProtKB-KW"/>
</dbReference>
<keyword evidence="5" id="KW-0067">ATP-binding</keyword>
<feature type="region of interest" description="Disordered" evidence="6">
    <location>
        <begin position="1"/>
        <end position="521"/>
    </location>
</feature>
<organism evidence="8 9">
    <name type="scientific">Acaromyces ingoldii</name>
    <dbReference type="NCBI Taxonomy" id="215250"/>
    <lineage>
        <taxon>Eukaryota</taxon>
        <taxon>Fungi</taxon>
        <taxon>Dikarya</taxon>
        <taxon>Basidiomycota</taxon>
        <taxon>Ustilaginomycotina</taxon>
        <taxon>Exobasidiomycetes</taxon>
        <taxon>Exobasidiales</taxon>
        <taxon>Cryptobasidiaceae</taxon>
        <taxon>Acaromyces</taxon>
    </lineage>
</organism>
<dbReference type="InterPro" id="IPR000719">
    <property type="entry name" value="Prot_kinase_dom"/>
</dbReference>
<feature type="region of interest" description="Disordered" evidence="6">
    <location>
        <begin position="919"/>
        <end position="940"/>
    </location>
</feature>
<evidence type="ECO:0000256" key="2">
    <source>
        <dbReference type="ARBA" id="ARBA00022679"/>
    </source>
</evidence>
<dbReference type="GeneID" id="37040101"/>
<feature type="compositionally biased region" description="Basic and acidic residues" evidence="6">
    <location>
        <begin position="9"/>
        <end position="18"/>
    </location>
</feature>
<feature type="compositionally biased region" description="Basic and acidic residues" evidence="6">
    <location>
        <begin position="468"/>
        <end position="480"/>
    </location>
</feature>
<feature type="compositionally biased region" description="Polar residues" evidence="6">
    <location>
        <begin position="156"/>
        <end position="178"/>
    </location>
</feature>
<dbReference type="STRING" id="215250.A0A316YLE1"/>
<dbReference type="PANTHER" id="PTHR22974">
    <property type="entry name" value="MIXED LINEAGE PROTEIN KINASE"/>
    <property type="match status" value="1"/>
</dbReference>
<evidence type="ECO:0000313" key="9">
    <source>
        <dbReference type="Proteomes" id="UP000245768"/>
    </source>
</evidence>
<dbReference type="InParanoid" id="A0A316YLE1"/>
<dbReference type="PANTHER" id="PTHR22974:SF21">
    <property type="entry name" value="DUAL SPECIFICITY PROTEIN KINASE TTK"/>
    <property type="match status" value="1"/>
</dbReference>
<dbReference type="Proteomes" id="UP000245768">
    <property type="component" value="Unassembled WGS sequence"/>
</dbReference>
<keyword evidence="1" id="KW-0723">Serine/threonine-protein kinase</keyword>
<feature type="compositionally biased region" description="Polar residues" evidence="6">
    <location>
        <begin position="229"/>
        <end position="238"/>
    </location>
</feature>
<dbReference type="OrthoDB" id="20524at2759"/>
<evidence type="ECO:0000256" key="1">
    <source>
        <dbReference type="ARBA" id="ARBA00022527"/>
    </source>
</evidence>
<dbReference type="GO" id="GO:0004712">
    <property type="term" value="F:protein serine/threonine/tyrosine kinase activity"/>
    <property type="evidence" value="ECO:0007669"/>
    <property type="project" value="TreeGrafter"/>
</dbReference>
<feature type="compositionally biased region" description="Polar residues" evidence="6">
    <location>
        <begin position="453"/>
        <end position="464"/>
    </location>
</feature>
<dbReference type="PROSITE" id="PS00108">
    <property type="entry name" value="PROTEIN_KINASE_ST"/>
    <property type="match status" value="1"/>
</dbReference>
<evidence type="ECO:0000256" key="6">
    <source>
        <dbReference type="SAM" id="MobiDB-lite"/>
    </source>
</evidence>
<accession>A0A316YLE1</accession>
<evidence type="ECO:0000259" key="7">
    <source>
        <dbReference type="PROSITE" id="PS50011"/>
    </source>
</evidence>
<dbReference type="GO" id="GO:0007059">
    <property type="term" value="P:chromosome segregation"/>
    <property type="evidence" value="ECO:0007669"/>
    <property type="project" value="TreeGrafter"/>
</dbReference>
<evidence type="ECO:0000256" key="5">
    <source>
        <dbReference type="ARBA" id="ARBA00022840"/>
    </source>
</evidence>
<keyword evidence="9" id="KW-1185">Reference proteome</keyword>
<feature type="compositionally biased region" description="Basic and acidic residues" evidence="6">
    <location>
        <begin position="306"/>
        <end position="326"/>
    </location>
</feature>
<feature type="compositionally biased region" description="Low complexity" evidence="6">
    <location>
        <begin position="133"/>
        <end position="154"/>
    </location>
</feature>